<proteinExistence type="predicted"/>
<dbReference type="AlphaFoldDB" id="A0A1W0WH04"/>
<protein>
    <submittedName>
        <fullName evidence="1">Uncharacterized protein</fullName>
    </submittedName>
</protein>
<dbReference type="EMBL" id="MTYJ01000104">
    <property type="protein sequence ID" value="OQV14467.1"/>
    <property type="molecule type" value="Genomic_DNA"/>
</dbReference>
<evidence type="ECO:0000313" key="2">
    <source>
        <dbReference type="Proteomes" id="UP000192578"/>
    </source>
</evidence>
<sequence>MTTVGPGTGRKRSVVLEDDKLVVLSAKNYRILKRKADAASVEGLVVPPFEIPKPFYLHYIRFQPDNGDMTMRFVDYLSVLSAVQHLKPDGILVHGDAEPQGTYWKDLVSRNLARSTFSWNTAESSSISTSFSSAANGSSKILAKKRAITCYGDVDGNNIGLVAAHTDSKFLWAWRQSYRDIYVADWNFNQCMVSKYLSILYRDEVYVLDKVCNNPATNRLDDYFQQHGKIHWENSVAIHSYERHRVKELLLTIYNNKQLPPADLSFQDEIDPLASKPLATLLKA</sequence>
<dbReference type="Proteomes" id="UP000192578">
    <property type="component" value="Unassembled WGS sequence"/>
</dbReference>
<organism evidence="1 2">
    <name type="scientific">Hypsibius exemplaris</name>
    <name type="common">Freshwater tardigrade</name>
    <dbReference type="NCBI Taxonomy" id="2072580"/>
    <lineage>
        <taxon>Eukaryota</taxon>
        <taxon>Metazoa</taxon>
        <taxon>Ecdysozoa</taxon>
        <taxon>Tardigrada</taxon>
        <taxon>Eutardigrada</taxon>
        <taxon>Parachela</taxon>
        <taxon>Hypsibioidea</taxon>
        <taxon>Hypsibiidae</taxon>
        <taxon>Hypsibius</taxon>
    </lineage>
</organism>
<accession>A0A1W0WH04</accession>
<evidence type="ECO:0000313" key="1">
    <source>
        <dbReference type="EMBL" id="OQV14467.1"/>
    </source>
</evidence>
<keyword evidence="2" id="KW-1185">Reference proteome</keyword>
<dbReference type="OrthoDB" id="409543at2759"/>
<name>A0A1W0WH04_HYPEX</name>
<gene>
    <name evidence="1" type="ORF">BV898_11309</name>
</gene>
<reference evidence="2" key="1">
    <citation type="submission" date="2017-01" db="EMBL/GenBank/DDBJ databases">
        <title>Comparative genomics of anhydrobiosis in the tardigrade Hypsibius dujardini.</title>
        <authorList>
            <person name="Yoshida Y."/>
            <person name="Koutsovoulos G."/>
            <person name="Laetsch D."/>
            <person name="Stevens L."/>
            <person name="Kumar S."/>
            <person name="Horikawa D."/>
            <person name="Ishino K."/>
            <person name="Komine S."/>
            <person name="Tomita M."/>
            <person name="Blaxter M."/>
            <person name="Arakawa K."/>
        </authorList>
    </citation>
    <scope>NUCLEOTIDE SEQUENCE [LARGE SCALE GENOMIC DNA]</scope>
    <source>
        <strain evidence="2">Z151</strain>
    </source>
</reference>
<comment type="caution">
    <text evidence="1">The sequence shown here is derived from an EMBL/GenBank/DDBJ whole genome shotgun (WGS) entry which is preliminary data.</text>
</comment>
<dbReference type="PANTHER" id="PTHR46830">
    <property type="entry name" value="TRANSFERASE, PUTATIVE-RELATED"/>
    <property type="match status" value="1"/>
</dbReference>
<dbReference type="PANTHER" id="PTHR46830:SF2">
    <property type="entry name" value="ALPHA-1,4-N-ACETYLGLUCOSAMINYLTRANSFERASE"/>
    <property type="match status" value="1"/>
</dbReference>